<comment type="pathway">
    <text evidence="5">Cofactor biosynthesis; ubiquinone biosynthesis.</text>
</comment>
<dbReference type="CDD" id="cd02440">
    <property type="entry name" value="AdoMet_MTases"/>
    <property type="match status" value="1"/>
</dbReference>
<comment type="catalytic activity">
    <reaction evidence="5">
        <text>a 3-demethylubiquinol + S-adenosyl-L-methionine = a ubiquinol + S-adenosyl-L-homocysteine + H(+)</text>
        <dbReference type="Rhea" id="RHEA:44380"/>
        <dbReference type="Rhea" id="RHEA-COMP:9566"/>
        <dbReference type="Rhea" id="RHEA-COMP:10914"/>
        <dbReference type="ChEBI" id="CHEBI:15378"/>
        <dbReference type="ChEBI" id="CHEBI:17976"/>
        <dbReference type="ChEBI" id="CHEBI:57856"/>
        <dbReference type="ChEBI" id="CHEBI:59789"/>
        <dbReference type="ChEBI" id="CHEBI:84422"/>
        <dbReference type="EC" id="2.1.1.64"/>
    </reaction>
</comment>
<dbReference type="AlphaFoldDB" id="A0AAN4R484"/>
<keyword evidence="7" id="KW-1185">Reference proteome</keyword>
<dbReference type="PANTHER" id="PTHR43464">
    <property type="entry name" value="METHYLTRANSFERASE"/>
    <property type="match status" value="1"/>
</dbReference>
<dbReference type="GeneID" id="78226226"/>
<evidence type="ECO:0000256" key="3">
    <source>
        <dbReference type="ARBA" id="ARBA00022688"/>
    </source>
</evidence>
<reference evidence="6 7" key="1">
    <citation type="submission" date="2019-07" db="EMBL/GenBank/DDBJ databases">
        <title>Whole genome shotgun sequence of Asaia bogorensis NBRC 16594.</title>
        <authorList>
            <person name="Hosoyama A."/>
            <person name="Uohara A."/>
            <person name="Ohji S."/>
            <person name="Ichikawa N."/>
        </authorList>
    </citation>
    <scope>NUCLEOTIDE SEQUENCE [LARGE SCALE GENOMIC DNA]</scope>
    <source>
        <strain evidence="6 7">NBRC 16594</strain>
    </source>
</reference>
<comment type="caution">
    <text evidence="6">The sequence shown here is derived from an EMBL/GenBank/DDBJ whole genome shotgun (WGS) entry which is preliminary data.</text>
</comment>
<dbReference type="InterPro" id="IPR029063">
    <property type="entry name" value="SAM-dependent_MTases_sf"/>
</dbReference>
<name>A0AAN4R484_9PROT</name>
<dbReference type="EC" id="2.1.1.64" evidence="5"/>
<dbReference type="Gene3D" id="3.40.50.150">
    <property type="entry name" value="Vaccinia Virus protein VP39"/>
    <property type="match status" value="1"/>
</dbReference>
<organism evidence="6 7">
    <name type="scientific">Asaia bogorensis NBRC 16594</name>
    <dbReference type="NCBI Taxonomy" id="1231624"/>
    <lineage>
        <taxon>Bacteria</taxon>
        <taxon>Pseudomonadati</taxon>
        <taxon>Pseudomonadota</taxon>
        <taxon>Alphaproteobacteria</taxon>
        <taxon>Acetobacterales</taxon>
        <taxon>Acetobacteraceae</taxon>
        <taxon>Asaia</taxon>
    </lineage>
</organism>
<dbReference type="PANTHER" id="PTHR43464:SF19">
    <property type="entry name" value="UBIQUINONE BIOSYNTHESIS O-METHYLTRANSFERASE, MITOCHONDRIAL"/>
    <property type="match status" value="1"/>
</dbReference>
<dbReference type="Proteomes" id="UP000321287">
    <property type="component" value="Unassembled WGS sequence"/>
</dbReference>
<keyword evidence="6" id="KW-0830">Ubiquinone</keyword>
<evidence type="ECO:0000256" key="4">
    <source>
        <dbReference type="ARBA" id="ARBA00022691"/>
    </source>
</evidence>
<accession>A0AAN4R484</accession>
<keyword evidence="2 5" id="KW-0808">Transferase</keyword>
<dbReference type="InterPro" id="IPR010233">
    <property type="entry name" value="UbiG_MeTrfase"/>
</dbReference>
<evidence type="ECO:0000313" key="6">
    <source>
        <dbReference type="EMBL" id="GEL54065.1"/>
    </source>
</evidence>
<dbReference type="NCBIfam" id="TIGR01983">
    <property type="entry name" value="UbiG"/>
    <property type="match status" value="1"/>
</dbReference>
<dbReference type="SUPFAM" id="SSF53335">
    <property type="entry name" value="S-adenosyl-L-methionine-dependent methyltransferases"/>
    <property type="match status" value="1"/>
</dbReference>
<evidence type="ECO:0000256" key="2">
    <source>
        <dbReference type="ARBA" id="ARBA00022679"/>
    </source>
</evidence>
<proteinExistence type="inferred from homology"/>
<keyword evidence="3 5" id="KW-0831">Ubiquinone biosynthesis</keyword>
<evidence type="ECO:0000313" key="7">
    <source>
        <dbReference type="Proteomes" id="UP000321287"/>
    </source>
</evidence>
<dbReference type="HAMAP" id="MF_00472">
    <property type="entry name" value="UbiG"/>
    <property type="match status" value="1"/>
</dbReference>
<dbReference type="GO" id="GO:0010420">
    <property type="term" value="F:polyprenyldihydroxybenzoate methyltransferase activity"/>
    <property type="evidence" value="ECO:0007669"/>
    <property type="project" value="InterPro"/>
</dbReference>
<dbReference type="Pfam" id="PF13489">
    <property type="entry name" value="Methyltransf_23"/>
    <property type="match status" value="1"/>
</dbReference>
<dbReference type="GO" id="GO:0102208">
    <property type="term" value="F:2-polyprenyl-6-hydroxyphenol methylase activity"/>
    <property type="evidence" value="ECO:0007669"/>
    <property type="project" value="UniProtKB-EC"/>
</dbReference>
<dbReference type="EMBL" id="BJVS01000006">
    <property type="protein sequence ID" value="GEL54065.1"/>
    <property type="molecule type" value="Genomic_DNA"/>
</dbReference>
<dbReference type="GO" id="GO:0032259">
    <property type="term" value="P:methylation"/>
    <property type="evidence" value="ECO:0007669"/>
    <property type="project" value="UniProtKB-KW"/>
</dbReference>
<keyword evidence="1 5" id="KW-0489">Methyltransferase</keyword>
<gene>
    <name evidence="5 6" type="primary">ubiG</name>
    <name evidence="6" type="ORF">ABO01nite_20720</name>
</gene>
<comment type="similarity">
    <text evidence="5">Belongs to the methyltransferase superfamily. UbiG/COQ3 family.</text>
</comment>
<dbReference type="GO" id="GO:0061542">
    <property type="term" value="F:3-demethylubiquinol 3-O-methyltransferase activity"/>
    <property type="evidence" value="ECO:0007669"/>
    <property type="project" value="UniProtKB-UniRule"/>
</dbReference>
<evidence type="ECO:0000256" key="5">
    <source>
        <dbReference type="HAMAP-Rule" id="MF_00472"/>
    </source>
</evidence>
<protein>
    <recommendedName>
        <fullName evidence="5">Ubiquinone biosynthesis O-methyltransferase</fullName>
    </recommendedName>
    <alternativeName>
        <fullName evidence="5">2-polyprenyl-6-hydroxyphenol methylase</fullName>
        <ecNumber evidence="5">2.1.1.222</ecNumber>
    </alternativeName>
    <alternativeName>
        <fullName evidence="5">3-demethylubiquinone 3-O-methyltransferase</fullName>
        <ecNumber evidence="5">2.1.1.64</ecNumber>
    </alternativeName>
</protein>
<feature type="binding site" evidence="5">
    <location>
        <position position="71"/>
    </location>
    <ligand>
        <name>S-adenosyl-L-methionine</name>
        <dbReference type="ChEBI" id="CHEBI:59789"/>
    </ligand>
</feature>
<feature type="binding site" evidence="5">
    <location>
        <position position="92"/>
    </location>
    <ligand>
        <name>S-adenosyl-L-methionine</name>
        <dbReference type="ChEBI" id="CHEBI:59789"/>
    </ligand>
</feature>
<evidence type="ECO:0000256" key="1">
    <source>
        <dbReference type="ARBA" id="ARBA00022603"/>
    </source>
</evidence>
<comment type="function">
    <text evidence="5">O-methyltransferase that catalyzes the 2 O-methylation steps in the ubiquinone biosynthetic pathway.</text>
</comment>
<comment type="catalytic activity">
    <reaction evidence="5">
        <text>a 3-(all-trans-polyprenyl)benzene-1,2-diol + S-adenosyl-L-methionine = a 2-methoxy-6-(all-trans-polyprenyl)phenol + S-adenosyl-L-homocysteine + H(+)</text>
        <dbReference type="Rhea" id="RHEA:31411"/>
        <dbReference type="Rhea" id="RHEA-COMP:9550"/>
        <dbReference type="Rhea" id="RHEA-COMP:9551"/>
        <dbReference type="ChEBI" id="CHEBI:15378"/>
        <dbReference type="ChEBI" id="CHEBI:57856"/>
        <dbReference type="ChEBI" id="CHEBI:59789"/>
        <dbReference type="ChEBI" id="CHEBI:62729"/>
        <dbReference type="ChEBI" id="CHEBI:62731"/>
        <dbReference type="EC" id="2.1.1.222"/>
    </reaction>
</comment>
<keyword evidence="4 5" id="KW-0949">S-adenosyl-L-methionine</keyword>
<feature type="binding site" evidence="5">
    <location>
        <position position="140"/>
    </location>
    <ligand>
        <name>S-adenosyl-L-methionine</name>
        <dbReference type="ChEBI" id="CHEBI:59789"/>
    </ligand>
</feature>
<feature type="binding site" evidence="5">
    <location>
        <position position="46"/>
    </location>
    <ligand>
        <name>S-adenosyl-L-methionine</name>
        <dbReference type="ChEBI" id="CHEBI:59789"/>
    </ligand>
</feature>
<sequence>MPGNNMPDHAASSVSDREIAHFDQLAATWWDPKGPMKPLHDMNPMRTEWVNAHLKRLQGSRGGRLSLLDIGCGAGLASEAYARMGHDVLGLDASPEGIRAAQAHLADHPLPDNTGPLVYRNGSAETLVREGQSFDAISALEVIEHVNDPQEFLALLHSLTKPGGLVAVSTLNRTLLSLAVAKIGAEYIARLLPVGTHDWQKFIKPEELHRMGRAVGLRMIDVAGMSYRPMHWRITRDTSINYITMFVRD</sequence>
<dbReference type="EC" id="2.1.1.222" evidence="5"/>
<dbReference type="RefSeq" id="WP_062164397.1">
    <property type="nucleotide sequence ID" value="NZ_AP014690.1"/>
</dbReference>